<gene>
    <name evidence="2" type="ORF">HannXRQ_Chr14g0455761</name>
</gene>
<dbReference type="EMBL" id="CM007903">
    <property type="protein sequence ID" value="OTF99362.1"/>
    <property type="molecule type" value="Genomic_DNA"/>
</dbReference>
<keyword evidence="3" id="KW-1185">Reference proteome</keyword>
<dbReference type="AlphaFoldDB" id="A0A251SLG6"/>
<evidence type="ECO:0000313" key="3">
    <source>
        <dbReference type="Proteomes" id="UP000215914"/>
    </source>
</evidence>
<dbReference type="InParanoid" id="A0A251SLG6"/>
<reference evidence="3" key="1">
    <citation type="journal article" date="2017" name="Nature">
        <title>The sunflower genome provides insights into oil metabolism, flowering and Asterid evolution.</title>
        <authorList>
            <person name="Badouin H."/>
            <person name="Gouzy J."/>
            <person name="Grassa C.J."/>
            <person name="Murat F."/>
            <person name="Staton S.E."/>
            <person name="Cottret L."/>
            <person name="Lelandais-Briere C."/>
            <person name="Owens G.L."/>
            <person name="Carrere S."/>
            <person name="Mayjonade B."/>
            <person name="Legrand L."/>
            <person name="Gill N."/>
            <person name="Kane N.C."/>
            <person name="Bowers J.E."/>
            <person name="Hubner S."/>
            <person name="Bellec A."/>
            <person name="Berard A."/>
            <person name="Berges H."/>
            <person name="Blanchet N."/>
            <person name="Boniface M.C."/>
            <person name="Brunel D."/>
            <person name="Catrice O."/>
            <person name="Chaidir N."/>
            <person name="Claudel C."/>
            <person name="Donnadieu C."/>
            <person name="Faraut T."/>
            <person name="Fievet G."/>
            <person name="Helmstetter N."/>
            <person name="King M."/>
            <person name="Knapp S.J."/>
            <person name="Lai Z."/>
            <person name="Le Paslier M.C."/>
            <person name="Lippi Y."/>
            <person name="Lorenzon L."/>
            <person name="Mandel J.R."/>
            <person name="Marage G."/>
            <person name="Marchand G."/>
            <person name="Marquand E."/>
            <person name="Bret-Mestries E."/>
            <person name="Morien E."/>
            <person name="Nambeesan S."/>
            <person name="Nguyen T."/>
            <person name="Pegot-Espagnet P."/>
            <person name="Pouilly N."/>
            <person name="Raftis F."/>
            <person name="Sallet E."/>
            <person name="Schiex T."/>
            <person name="Thomas J."/>
            <person name="Vandecasteele C."/>
            <person name="Vares D."/>
            <person name="Vear F."/>
            <person name="Vautrin S."/>
            <person name="Crespi M."/>
            <person name="Mangin B."/>
            <person name="Burke J.M."/>
            <person name="Salse J."/>
            <person name="Munos S."/>
            <person name="Vincourt P."/>
            <person name="Rieseberg L.H."/>
            <person name="Langlade N.B."/>
        </authorList>
    </citation>
    <scope>NUCLEOTIDE SEQUENCE [LARGE SCALE GENOMIC DNA]</scope>
    <source>
        <strain evidence="3">cv. SF193</strain>
    </source>
</reference>
<evidence type="ECO:0000313" key="2">
    <source>
        <dbReference type="EMBL" id="OTF99362.1"/>
    </source>
</evidence>
<evidence type="ECO:0000256" key="1">
    <source>
        <dbReference type="SAM" id="MobiDB-lite"/>
    </source>
</evidence>
<feature type="region of interest" description="Disordered" evidence="1">
    <location>
        <begin position="1"/>
        <end position="35"/>
    </location>
</feature>
<proteinExistence type="predicted"/>
<name>A0A251SLG6_HELAN</name>
<feature type="compositionally biased region" description="Gly residues" evidence="1">
    <location>
        <begin position="14"/>
        <end position="34"/>
    </location>
</feature>
<dbReference type="Proteomes" id="UP000215914">
    <property type="component" value="Chromosome 14"/>
</dbReference>
<organism evidence="2 3">
    <name type="scientific">Helianthus annuus</name>
    <name type="common">Common sunflower</name>
    <dbReference type="NCBI Taxonomy" id="4232"/>
    <lineage>
        <taxon>Eukaryota</taxon>
        <taxon>Viridiplantae</taxon>
        <taxon>Streptophyta</taxon>
        <taxon>Embryophyta</taxon>
        <taxon>Tracheophyta</taxon>
        <taxon>Spermatophyta</taxon>
        <taxon>Magnoliopsida</taxon>
        <taxon>eudicotyledons</taxon>
        <taxon>Gunneridae</taxon>
        <taxon>Pentapetalae</taxon>
        <taxon>asterids</taxon>
        <taxon>campanulids</taxon>
        <taxon>Asterales</taxon>
        <taxon>Asteraceae</taxon>
        <taxon>Asteroideae</taxon>
        <taxon>Heliantheae alliance</taxon>
        <taxon>Heliantheae</taxon>
        <taxon>Helianthus</taxon>
    </lineage>
</organism>
<sequence>MRELRLLPDWTSGRGEGVSAGGGCRMERGGGGGEATKVEVVADGGWRIRGGGEGVRRC</sequence>
<protein>
    <submittedName>
        <fullName evidence="2">Uncharacterized protein</fullName>
    </submittedName>
</protein>
<accession>A0A251SLG6</accession>